<evidence type="ECO:0000259" key="6">
    <source>
        <dbReference type="Pfam" id="PF13361"/>
    </source>
</evidence>
<gene>
    <name evidence="8" type="ORF">ARTHRO_41221</name>
</gene>
<proteinExistence type="predicted"/>
<evidence type="ECO:0000313" key="9">
    <source>
        <dbReference type="Proteomes" id="UP000032946"/>
    </source>
</evidence>
<dbReference type="RefSeq" id="WP_008052966.1">
    <property type="nucleotide sequence ID" value="NZ_FO818640.1"/>
</dbReference>
<dbReference type="GO" id="GO:0005829">
    <property type="term" value="C:cytosol"/>
    <property type="evidence" value="ECO:0007669"/>
    <property type="project" value="TreeGrafter"/>
</dbReference>
<evidence type="ECO:0000256" key="4">
    <source>
        <dbReference type="ARBA" id="ARBA00022840"/>
    </source>
</evidence>
<dbReference type="Pfam" id="PF13538">
    <property type="entry name" value="UvrD_C_2"/>
    <property type="match status" value="1"/>
</dbReference>
<evidence type="ECO:0000313" key="8">
    <source>
        <dbReference type="EMBL" id="CDM96812.1"/>
    </source>
</evidence>
<dbReference type="InterPro" id="IPR011528">
    <property type="entry name" value="NERD"/>
</dbReference>
<dbReference type="AlphaFoldDB" id="A0A9P1KI53"/>
<name>A0A9P1KI53_9CYAN</name>
<keyword evidence="9" id="KW-1185">Reference proteome</keyword>
<dbReference type="GO" id="GO:0005524">
    <property type="term" value="F:ATP binding"/>
    <property type="evidence" value="ECO:0007669"/>
    <property type="project" value="UniProtKB-KW"/>
</dbReference>
<keyword evidence="3 8" id="KW-0347">Helicase</keyword>
<dbReference type="GO" id="GO:0000725">
    <property type="term" value="P:recombinational repair"/>
    <property type="evidence" value="ECO:0007669"/>
    <property type="project" value="TreeGrafter"/>
</dbReference>
<dbReference type="EC" id="3.6.1.-" evidence="8"/>
<dbReference type="PANTHER" id="PTHR11070:SF2">
    <property type="entry name" value="ATP-DEPENDENT DNA HELICASE SRS2"/>
    <property type="match status" value="1"/>
</dbReference>
<dbReference type="GO" id="GO:0016787">
    <property type="term" value="F:hydrolase activity"/>
    <property type="evidence" value="ECO:0007669"/>
    <property type="project" value="UniProtKB-KW"/>
</dbReference>
<evidence type="ECO:0000256" key="3">
    <source>
        <dbReference type="ARBA" id="ARBA00022806"/>
    </source>
</evidence>
<evidence type="ECO:0000256" key="1">
    <source>
        <dbReference type="ARBA" id="ARBA00022741"/>
    </source>
</evidence>
<sequence>MALIIPDSIPSKASKGEKMLFRLLWDELPDDFFVYYEPITSGFYPDFIILSPSFGLLILEVKGWSVKQIHKADSYFFHIEQDGQLEHCQSPLRQAKGYLDALLNKLKGYSILCEDDGDYQGKLVCPIGVGAVMTNITEAQARENHIYTLLEKPQVCYKDELMTWQEIGERALIKRLEAMFTVRFKFPDLEDDQINTIRGVIHPEAQVRQEPAKSSSVPPGKLVKPDAIILTTLDYRQEQLARSLNSGHRLFSGVAGSGKTLILLSRAKILAGGWTDTKVLILCYNITLASYLRSLIKEDYNLLYRQRIQVMHFHAWAKSVLGGLPNPKHFQDRDIYDYEMGTRLLNALQKMPSDDRWDAILIDEGHTFHPKWFECCTAALKDPEDGDLVIVSDRSQSIYRRRKFTWKSVGVKAQGRMRKLTQNYRNTEEILQLAWDMVRDLYSSEDDELEDEAFPVVEPLAAVRHGNMPQLHIKQNRMDEINGVIDTIKKLVNEGYKPHEIAVIYRYKSENERQPFEYLIETLDHIGMGVFWVNDNKNDHKNNYCSSHPGVRVVTGKSALGLEFKAVIIPWVQQFGVGSKAEGRRELYVAMTRAQDLLYLFGSGHFDFLRELKICDRLVVA</sequence>
<dbReference type="EMBL" id="FO818640">
    <property type="protein sequence ID" value="CDM96812.1"/>
    <property type="molecule type" value="Genomic_DNA"/>
</dbReference>
<keyword evidence="4" id="KW-0067">ATP-binding</keyword>
<evidence type="ECO:0000259" key="7">
    <source>
        <dbReference type="Pfam" id="PF13538"/>
    </source>
</evidence>
<dbReference type="Pfam" id="PF13361">
    <property type="entry name" value="UvrD_C"/>
    <property type="match status" value="1"/>
</dbReference>
<dbReference type="Gene3D" id="3.40.50.300">
    <property type="entry name" value="P-loop containing nucleotide triphosphate hydrolases"/>
    <property type="match status" value="2"/>
</dbReference>
<dbReference type="InterPro" id="IPR027417">
    <property type="entry name" value="P-loop_NTPase"/>
</dbReference>
<dbReference type="InterPro" id="IPR000212">
    <property type="entry name" value="DNA_helicase_UvrD/REP"/>
</dbReference>
<dbReference type="PANTHER" id="PTHR11070">
    <property type="entry name" value="UVRD / RECB / PCRA DNA HELICASE FAMILY MEMBER"/>
    <property type="match status" value="1"/>
</dbReference>
<keyword evidence="2 8" id="KW-0378">Hydrolase</keyword>
<evidence type="ECO:0000256" key="2">
    <source>
        <dbReference type="ARBA" id="ARBA00022801"/>
    </source>
</evidence>
<organism evidence="8 9">
    <name type="scientific">Limnospira indica PCC 8005</name>
    <dbReference type="NCBI Taxonomy" id="376219"/>
    <lineage>
        <taxon>Bacteria</taxon>
        <taxon>Bacillati</taxon>
        <taxon>Cyanobacteriota</taxon>
        <taxon>Cyanophyceae</taxon>
        <taxon>Oscillatoriophycideae</taxon>
        <taxon>Oscillatoriales</taxon>
        <taxon>Sirenicapillariaceae</taxon>
        <taxon>Limnospira</taxon>
    </lineage>
</organism>
<evidence type="ECO:0000259" key="5">
    <source>
        <dbReference type="Pfam" id="PF08378"/>
    </source>
</evidence>
<feature type="domain" description="UvrD-like helicase C-terminal" evidence="6">
    <location>
        <begin position="419"/>
        <end position="512"/>
    </location>
</feature>
<dbReference type="Pfam" id="PF08378">
    <property type="entry name" value="NERD"/>
    <property type="match status" value="1"/>
</dbReference>
<dbReference type="Proteomes" id="UP000032946">
    <property type="component" value="Chromosome"/>
</dbReference>
<dbReference type="GO" id="GO:0043138">
    <property type="term" value="F:3'-5' DNA helicase activity"/>
    <property type="evidence" value="ECO:0007669"/>
    <property type="project" value="TreeGrafter"/>
</dbReference>
<feature type="domain" description="UvrD-like helicase C-terminal" evidence="7">
    <location>
        <begin position="551"/>
        <end position="600"/>
    </location>
</feature>
<dbReference type="InterPro" id="IPR027785">
    <property type="entry name" value="UvrD-like_helicase_C"/>
</dbReference>
<reference evidence="8 9" key="1">
    <citation type="submission" date="2014-02" db="EMBL/GenBank/DDBJ databases">
        <authorList>
            <person name="Genoscope - CEA"/>
        </authorList>
    </citation>
    <scope>NUCLEOTIDE SEQUENCE [LARGE SCALE GENOMIC DNA]</scope>
    <source>
        <strain evidence="8 9">PCC 8005</strain>
    </source>
</reference>
<dbReference type="SUPFAM" id="SSF52540">
    <property type="entry name" value="P-loop containing nucleoside triphosphate hydrolases"/>
    <property type="match status" value="1"/>
</dbReference>
<protein>
    <submittedName>
        <fullName evidence="8">DNA helicase II, UvrD-family</fullName>
        <ecNumber evidence="8">3.6.1.-</ecNumber>
    </submittedName>
</protein>
<keyword evidence="1" id="KW-0547">Nucleotide-binding</keyword>
<dbReference type="GO" id="GO:0003677">
    <property type="term" value="F:DNA binding"/>
    <property type="evidence" value="ECO:0007669"/>
    <property type="project" value="InterPro"/>
</dbReference>
<feature type="domain" description="NERD" evidence="5">
    <location>
        <begin position="13"/>
        <end position="109"/>
    </location>
</feature>
<accession>A0A9P1KI53</accession>
<dbReference type="InterPro" id="IPR014017">
    <property type="entry name" value="DNA_helicase_UvrD-like_C"/>
</dbReference>